<evidence type="ECO:0000313" key="3">
    <source>
        <dbReference type="EMBL" id="GFP21196.1"/>
    </source>
</evidence>
<accession>A0A6V8NRY7</accession>
<proteinExistence type="predicted"/>
<dbReference type="PANTHER" id="PTHR42947">
    <property type="entry name" value="COB--COM HETERODISULFIDE REDUCTASE SUBUNIT B 1"/>
    <property type="match status" value="1"/>
</dbReference>
<dbReference type="EMBL" id="BLRV01000025">
    <property type="protein sequence ID" value="GFP21196.1"/>
    <property type="molecule type" value="Genomic_DNA"/>
</dbReference>
<name>A0A6V8NRY7_9ACTN</name>
<dbReference type="Proteomes" id="UP000580051">
    <property type="component" value="Unassembled WGS sequence"/>
</dbReference>
<dbReference type="Gene3D" id="1.20.1050.140">
    <property type="match status" value="1"/>
</dbReference>
<dbReference type="Gene3D" id="3.40.50.11810">
    <property type="match status" value="1"/>
</dbReference>
<feature type="domain" description="Cysteine-rich" evidence="2">
    <location>
        <begin position="5"/>
        <end position="87"/>
    </location>
</feature>
<sequence length="296" mass="33169">MTIKYAYYPGCSLESLAREYNVSTRLVCQDLDIELVEIPDWNCCGAAPACQVDHMLSSALSARNLALAESFKLNVMAPCPKCFNRLKEADLEMKDNPDHLREINNLLEKPYHKGVQVKSLLQVLYQDVDRELISCRVKTPLQGLRVACYYGCMNARPTDINDFQNPEDPTSMEEILAPLGAELVDYPLKTYCCGAAFGLARVDLVLRLANELLEMATLVGADVIAVACPLCQQNLDLRQSQVNARYRTRYNIPILYLTQLMGLAFGHSSKELWLDKHFVKFRKLPGATQAVSSGAR</sequence>
<keyword evidence="1" id="KW-0560">Oxidoreductase</keyword>
<protein>
    <submittedName>
        <fullName evidence="3">Heterodisulfide reductase subunit B2</fullName>
    </submittedName>
</protein>
<evidence type="ECO:0000256" key="1">
    <source>
        <dbReference type="ARBA" id="ARBA00023002"/>
    </source>
</evidence>
<dbReference type="InterPro" id="IPR051278">
    <property type="entry name" value="HdrB/HdrD_reductase"/>
</dbReference>
<dbReference type="PANTHER" id="PTHR42947:SF1">
    <property type="entry name" value="COB--COM HETERODISULFIDE REDUCTASE SUBUNIT B 1"/>
    <property type="match status" value="1"/>
</dbReference>
<evidence type="ECO:0000313" key="4">
    <source>
        <dbReference type="Proteomes" id="UP000580051"/>
    </source>
</evidence>
<gene>
    <name evidence="3" type="ORF">HKBW3S06_00422</name>
</gene>
<dbReference type="Pfam" id="PF02754">
    <property type="entry name" value="CCG"/>
    <property type="match status" value="2"/>
</dbReference>
<organism evidence="3 4">
    <name type="scientific">Candidatus Hakubella thermalkaliphila</name>
    <dbReference type="NCBI Taxonomy" id="2754717"/>
    <lineage>
        <taxon>Bacteria</taxon>
        <taxon>Bacillati</taxon>
        <taxon>Actinomycetota</taxon>
        <taxon>Actinomycetota incertae sedis</taxon>
        <taxon>Candidatus Hakubellales</taxon>
        <taxon>Candidatus Hakubellaceae</taxon>
        <taxon>Candidatus Hakubella</taxon>
    </lineage>
</organism>
<dbReference type="InterPro" id="IPR004017">
    <property type="entry name" value="Cys_rich_dom"/>
</dbReference>
<feature type="domain" description="Cysteine-rich" evidence="2">
    <location>
        <begin position="146"/>
        <end position="235"/>
    </location>
</feature>
<dbReference type="GO" id="GO:0016491">
    <property type="term" value="F:oxidoreductase activity"/>
    <property type="evidence" value="ECO:0007669"/>
    <property type="project" value="UniProtKB-KW"/>
</dbReference>
<dbReference type="RefSeq" id="WP_176226330.1">
    <property type="nucleotide sequence ID" value="NZ_BLRV01000025.1"/>
</dbReference>
<comment type="caution">
    <text evidence="3">The sequence shown here is derived from an EMBL/GenBank/DDBJ whole genome shotgun (WGS) entry which is preliminary data.</text>
</comment>
<reference evidence="3 4" key="1">
    <citation type="journal article" date="2020" name="Front. Microbiol.">
        <title>Single-cell genomics of novel Actinobacteria with the Wood-Ljungdahl pathway discovered in a serpentinizing system.</title>
        <authorList>
            <person name="Merino N."/>
            <person name="Kawai M."/>
            <person name="Boyd E.S."/>
            <person name="Colman D.R."/>
            <person name="McGlynn S.E."/>
            <person name="Nealson K.H."/>
            <person name="Kurokawa K."/>
            <person name="Hongoh Y."/>
        </authorList>
    </citation>
    <scope>NUCLEOTIDE SEQUENCE [LARGE SCALE GENOMIC DNA]</scope>
    <source>
        <strain evidence="3 4">S06</strain>
    </source>
</reference>
<dbReference type="AlphaFoldDB" id="A0A6V8NRY7"/>
<evidence type="ECO:0000259" key="2">
    <source>
        <dbReference type="Pfam" id="PF02754"/>
    </source>
</evidence>